<dbReference type="Proteomes" id="UP000228758">
    <property type="component" value="Unassembled WGS sequence"/>
</dbReference>
<evidence type="ECO:0000256" key="1">
    <source>
        <dbReference type="SAM" id="MobiDB-lite"/>
    </source>
</evidence>
<sequence length="68" mass="7141">MELVLIGAVAVLAAVAIVIVVRRSAQRRGESVRDDTTRAGAESHLDSRRATRRAEGATAWTRIGGGGV</sequence>
<keyword evidence="3" id="KW-1185">Reference proteome</keyword>
<feature type="compositionally biased region" description="Basic and acidic residues" evidence="1">
    <location>
        <begin position="27"/>
        <end position="55"/>
    </location>
</feature>
<gene>
    <name evidence="2" type="ORF">CLV46_2064</name>
</gene>
<dbReference type="EMBL" id="PGFF01000001">
    <property type="protein sequence ID" value="PJJ72492.1"/>
    <property type="molecule type" value="Genomic_DNA"/>
</dbReference>
<feature type="region of interest" description="Disordered" evidence="1">
    <location>
        <begin position="25"/>
        <end position="56"/>
    </location>
</feature>
<organism evidence="2 3">
    <name type="scientific">Diaminobutyricimonas aerilata</name>
    <dbReference type="NCBI Taxonomy" id="1162967"/>
    <lineage>
        <taxon>Bacteria</taxon>
        <taxon>Bacillati</taxon>
        <taxon>Actinomycetota</taxon>
        <taxon>Actinomycetes</taxon>
        <taxon>Micrococcales</taxon>
        <taxon>Microbacteriaceae</taxon>
        <taxon>Diaminobutyricimonas</taxon>
    </lineage>
</organism>
<evidence type="ECO:0000313" key="3">
    <source>
        <dbReference type="Proteomes" id="UP000228758"/>
    </source>
</evidence>
<comment type="caution">
    <text evidence="2">The sequence shown here is derived from an EMBL/GenBank/DDBJ whole genome shotgun (WGS) entry which is preliminary data.</text>
</comment>
<name>A0A2M9CKU4_9MICO</name>
<proteinExistence type="predicted"/>
<protein>
    <submittedName>
        <fullName evidence="2">Uncharacterized protein</fullName>
    </submittedName>
</protein>
<dbReference type="AlphaFoldDB" id="A0A2M9CKU4"/>
<reference evidence="2 3" key="1">
    <citation type="submission" date="2017-11" db="EMBL/GenBank/DDBJ databases">
        <title>Genomic Encyclopedia of Archaeal and Bacterial Type Strains, Phase II (KMG-II): From Individual Species to Whole Genera.</title>
        <authorList>
            <person name="Goeker M."/>
        </authorList>
    </citation>
    <scope>NUCLEOTIDE SEQUENCE [LARGE SCALE GENOMIC DNA]</scope>
    <source>
        <strain evidence="2 3">DSM 27393</strain>
    </source>
</reference>
<dbReference type="RefSeq" id="WP_100364676.1">
    <property type="nucleotide sequence ID" value="NZ_PGFF01000001.1"/>
</dbReference>
<evidence type="ECO:0000313" key="2">
    <source>
        <dbReference type="EMBL" id="PJJ72492.1"/>
    </source>
</evidence>
<accession>A0A2M9CKU4</accession>